<dbReference type="SUPFAM" id="SSF51735">
    <property type="entry name" value="NAD(P)-binding Rossmann-fold domains"/>
    <property type="match status" value="1"/>
</dbReference>
<dbReference type="FunFam" id="3.40.50.720:FF:000722">
    <property type="entry name" value="Phosphoglycerate dehydrogenase, putative"/>
    <property type="match status" value="1"/>
</dbReference>
<dbReference type="InterPro" id="IPR050223">
    <property type="entry name" value="D-isomer_2-hydroxyacid_DH"/>
</dbReference>
<evidence type="ECO:0000256" key="1">
    <source>
        <dbReference type="ARBA" id="ARBA00023002"/>
    </source>
</evidence>
<protein>
    <recommendedName>
        <fullName evidence="8">Phosphoglycerate dehydrogenase</fullName>
    </recommendedName>
</protein>
<dbReference type="GO" id="GO:0016618">
    <property type="term" value="F:hydroxypyruvate reductase [NAD(P)H] activity"/>
    <property type="evidence" value="ECO:0007669"/>
    <property type="project" value="TreeGrafter"/>
</dbReference>
<dbReference type="Pfam" id="PF02826">
    <property type="entry name" value="2-Hacid_dh_C"/>
    <property type="match status" value="1"/>
</dbReference>
<accession>A0AAW0YTH5</accession>
<reference evidence="6 7" key="1">
    <citation type="journal article" date="2024" name="bioRxiv">
        <title>Comparative genomics of Cryptococcus and Kwoniella reveals pathogenesis evolution and contrasting karyotype dynamics via intercentromeric recombination or chromosome fusion.</title>
        <authorList>
            <person name="Coelho M.A."/>
            <person name="David-Palma M."/>
            <person name="Shea T."/>
            <person name="Bowers K."/>
            <person name="McGinley-Smith S."/>
            <person name="Mohammad A.W."/>
            <person name="Gnirke A."/>
            <person name="Yurkov A.M."/>
            <person name="Nowrousian M."/>
            <person name="Sun S."/>
            <person name="Cuomo C.A."/>
            <person name="Heitman J."/>
        </authorList>
    </citation>
    <scope>NUCLEOTIDE SEQUENCE [LARGE SCALE GENOMIC DNA]</scope>
    <source>
        <strain evidence="6 7">CBS 13917</strain>
    </source>
</reference>
<evidence type="ECO:0000256" key="2">
    <source>
        <dbReference type="RuleBase" id="RU003719"/>
    </source>
</evidence>
<dbReference type="EMBL" id="JBCAWK010000014">
    <property type="protein sequence ID" value="KAK8843964.1"/>
    <property type="molecule type" value="Genomic_DNA"/>
</dbReference>
<sequence>MSQDQSYLPTPPSEPVQADLPRPPAKEATVYLHTPFHPKAELYAASRFARVIRPSDGPEELSAVDGILLRTGHVGRSLLLNMPKLRIIARNGVGYDNMDIPTVREKDVVVTNCPGGNSQAVAELTLTLILTLLRRVLEVDHRIRSGELVPSIRALSPGLFRKTVTLVGMGDTAYELSKLLMAFHCRILVYSPTSPKERWTVEDQRYPVTIPHERYDSLEEMMRECDVLSLHCPLSEKTRGLIGDKELSWMKRDAILINTARGGMVDERALEKRLKDGTIGGAGLDVFEIEPAYGETMGELGKMLNVVCLPHLGGSTDGVTLEGCTRAIDIMADYFDGKGIVNRVI</sequence>
<feature type="region of interest" description="Disordered" evidence="3">
    <location>
        <begin position="1"/>
        <end position="22"/>
    </location>
</feature>
<evidence type="ECO:0000259" key="5">
    <source>
        <dbReference type="Pfam" id="PF02826"/>
    </source>
</evidence>
<dbReference type="InterPro" id="IPR006140">
    <property type="entry name" value="D-isomer_DH_NAD-bd"/>
</dbReference>
<gene>
    <name evidence="6" type="ORF">IAR55_006756</name>
</gene>
<dbReference type="GeneID" id="92184014"/>
<keyword evidence="1 2" id="KW-0560">Oxidoreductase</keyword>
<dbReference type="GO" id="GO:0005829">
    <property type="term" value="C:cytosol"/>
    <property type="evidence" value="ECO:0007669"/>
    <property type="project" value="TreeGrafter"/>
</dbReference>
<comment type="similarity">
    <text evidence="2">Belongs to the D-isomer specific 2-hydroxyacid dehydrogenase family.</text>
</comment>
<dbReference type="AlphaFoldDB" id="A0AAW0YTH5"/>
<dbReference type="GO" id="GO:0030267">
    <property type="term" value="F:glyoxylate reductase (NADPH) activity"/>
    <property type="evidence" value="ECO:0007669"/>
    <property type="project" value="TreeGrafter"/>
</dbReference>
<evidence type="ECO:0000313" key="6">
    <source>
        <dbReference type="EMBL" id="KAK8843964.1"/>
    </source>
</evidence>
<dbReference type="InterPro" id="IPR036291">
    <property type="entry name" value="NAD(P)-bd_dom_sf"/>
</dbReference>
<proteinExistence type="inferred from homology"/>
<dbReference type="SUPFAM" id="SSF52283">
    <property type="entry name" value="Formate/glycerate dehydrogenase catalytic domain-like"/>
    <property type="match status" value="1"/>
</dbReference>
<dbReference type="Pfam" id="PF00389">
    <property type="entry name" value="2-Hacid_dh"/>
    <property type="match status" value="1"/>
</dbReference>
<organism evidence="6 7">
    <name type="scientific">Kwoniella newhampshirensis</name>
    <dbReference type="NCBI Taxonomy" id="1651941"/>
    <lineage>
        <taxon>Eukaryota</taxon>
        <taxon>Fungi</taxon>
        <taxon>Dikarya</taxon>
        <taxon>Basidiomycota</taxon>
        <taxon>Agaricomycotina</taxon>
        <taxon>Tremellomycetes</taxon>
        <taxon>Tremellales</taxon>
        <taxon>Cryptococcaceae</taxon>
        <taxon>Kwoniella</taxon>
    </lineage>
</organism>
<dbReference type="PANTHER" id="PTHR10996:SF264">
    <property type="entry name" value="HYPOTHETICAL D-ISOMER SPECIFIC 2-HYDROXYACID DEHYDROGENASE (EUROFUNG)"/>
    <property type="match status" value="1"/>
</dbReference>
<feature type="domain" description="D-isomer specific 2-hydroxyacid dehydrogenase NAD-binding" evidence="5">
    <location>
        <begin position="126"/>
        <end position="313"/>
    </location>
</feature>
<name>A0AAW0YTH5_9TREE</name>
<dbReference type="InterPro" id="IPR006139">
    <property type="entry name" value="D-isomer_2_OHA_DH_cat_dom"/>
</dbReference>
<feature type="domain" description="D-isomer specific 2-hydroxyacid dehydrogenase catalytic" evidence="4">
    <location>
        <begin position="59"/>
        <end position="344"/>
    </location>
</feature>
<evidence type="ECO:0000313" key="7">
    <source>
        <dbReference type="Proteomes" id="UP001388673"/>
    </source>
</evidence>
<comment type="caution">
    <text evidence="6">The sequence shown here is derived from an EMBL/GenBank/DDBJ whole genome shotgun (WGS) entry which is preliminary data.</text>
</comment>
<dbReference type="GO" id="GO:0051287">
    <property type="term" value="F:NAD binding"/>
    <property type="evidence" value="ECO:0007669"/>
    <property type="project" value="InterPro"/>
</dbReference>
<dbReference type="RefSeq" id="XP_066799528.1">
    <property type="nucleotide sequence ID" value="XM_066949836.1"/>
</dbReference>
<evidence type="ECO:0008006" key="8">
    <source>
        <dbReference type="Google" id="ProtNLM"/>
    </source>
</evidence>
<dbReference type="Gene3D" id="3.40.50.720">
    <property type="entry name" value="NAD(P)-binding Rossmann-like Domain"/>
    <property type="match status" value="2"/>
</dbReference>
<dbReference type="KEGG" id="kne:92184014"/>
<evidence type="ECO:0000256" key="3">
    <source>
        <dbReference type="SAM" id="MobiDB-lite"/>
    </source>
</evidence>
<keyword evidence="7" id="KW-1185">Reference proteome</keyword>
<dbReference type="Proteomes" id="UP001388673">
    <property type="component" value="Unassembled WGS sequence"/>
</dbReference>
<dbReference type="PANTHER" id="PTHR10996">
    <property type="entry name" value="2-HYDROXYACID DEHYDROGENASE-RELATED"/>
    <property type="match status" value="1"/>
</dbReference>
<evidence type="ECO:0000259" key="4">
    <source>
        <dbReference type="Pfam" id="PF00389"/>
    </source>
</evidence>